<evidence type="ECO:0000259" key="5">
    <source>
        <dbReference type="PROSITE" id="PS50893"/>
    </source>
</evidence>
<dbReference type="RefSeq" id="WP_272985140.1">
    <property type="nucleotide sequence ID" value="NZ_DSFH01000036.1"/>
</dbReference>
<dbReference type="GO" id="GO:0016887">
    <property type="term" value="F:ATP hydrolysis activity"/>
    <property type="evidence" value="ECO:0007669"/>
    <property type="project" value="InterPro"/>
</dbReference>
<dbReference type="InterPro" id="IPR003439">
    <property type="entry name" value="ABC_transporter-like_ATP-bd"/>
</dbReference>
<organism evidence="6">
    <name type="scientific">Fervidicoccus fontis</name>
    <dbReference type="NCBI Taxonomy" id="683846"/>
    <lineage>
        <taxon>Archaea</taxon>
        <taxon>Thermoproteota</taxon>
        <taxon>Thermoprotei</taxon>
        <taxon>Fervidicoccales</taxon>
        <taxon>Fervidicoccaceae</taxon>
        <taxon>Fervidicoccus</taxon>
    </lineage>
</organism>
<evidence type="ECO:0000256" key="2">
    <source>
        <dbReference type="ARBA" id="ARBA00022448"/>
    </source>
</evidence>
<dbReference type="SUPFAM" id="SSF52540">
    <property type="entry name" value="P-loop containing nucleoside triphosphate hydrolases"/>
    <property type="match status" value="1"/>
</dbReference>
<dbReference type="PANTHER" id="PTHR42734:SF6">
    <property type="entry name" value="MOLYBDATE IMPORT ATP-BINDING PROTEIN MOLC"/>
    <property type="match status" value="1"/>
</dbReference>
<comment type="caution">
    <text evidence="6">The sequence shown here is derived from an EMBL/GenBank/DDBJ whole genome shotgun (WGS) entry which is preliminary data.</text>
</comment>
<keyword evidence="4 6" id="KW-0067">ATP-binding</keyword>
<evidence type="ECO:0000256" key="3">
    <source>
        <dbReference type="ARBA" id="ARBA00022741"/>
    </source>
</evidence>
<dbReference type="AlphaFoldDB" id="A0A7C2ZPP7"/>
<reference evidence="6" key="1">
    <citation type="journal article" date="2020" name="mSystems">
        <title>Genome- and Community-Level Interaction Insights into Carbon Utilization and Element Cycling Functions of Hydrothermarchaeota in Hydrothermal Sediment.</title>
        <authorList>
            <person name="Zhou Z."/>
            <person name="Liu Y."/>
            <person name="Xu W."/>
            <person name="Pan J."/>
            <person name="Luo Z.H."/>
            <person name="Li M."/>
        </authorList>
    </citation>
    <scope>NUCLEOTIDE SEQUENCE [LARGE SCALE GENOMIC DNA]</scope>
    <source>
        <strain evidence="6">SpSt-1261</strain>
    </source>
</reference>
<dbReference type="InterPro" id="IPR050153">
    <property type="entry name" value="Metal_Ion_Import_ABC"/>
</dbReference>
<comment type="similarity">
    <text evidence="1">Belongs to the ABC transporter superfamily.</text>
</comment>
<dbReference type="InterPro" id="IPR027417">
    <property type="entry name" value="P-loop_NTPase"/>
</dbReference>
<dbReference type="Proteomes" id="UP000886076">
    <property type="component" value="Unassembled WGS sequence"/>
</dbReference>
<keyword evidence="2" id="KW-0813">Transport</keyword>
<dbReference type="InterPro" id="IPR017871">
    <property type="entry name" value="ABC_transporter-like_CS"/>
</dbReference>
<dbReference type="SMART" id="SM00382">
    <property type="entry name" value="AAA"/>
    <property type="match status" value="1"/>
</dbReference>
<dbReference type="PANTHER" id="PTHR42734">
    <property type="entry name" value="METAL TRANSPORT SYSTEM ATP-BINDING PROTEIN TM_0124-RELATED"/>
    <property type="match status" value="1"/>
</dbReference>
<gene>
    <name evidence="6" type="ORF">ENO39_02070</name>
</gene>
<dbReference type="Pfam" id="PF00005">
    <property type="entry name" value="ABC_tran"/>
    <property type="match status" value="1"/>
</dbReference>
<name>A0A7C2ZPP7_9CREN</name>
<proteinExistence type="inferred from homology"/>
<dbReference type="InterPro" id="IPR003593">
    <property type="entry name" value="AAA+_ATPase"/>
</dbReference>
<protein>
    <submittedName>
        <fullName evidence="6">ABC transporter ATP-binding protein</fullName>
    </submittedName>
</protein>
<sequence>MVIEIEVKDVKVYYKSTKAIDGVSLHIKKGEVLCVIGPNGAGKSTLLRVINGILKPKIGTVYVDKRSIYEIPHKSAAKIFGYVPQKLHSFGMISVYDFVMTGRKPHIGLVPTKADDERVFKALKLVNMENFAERTLEELSGGELQRVLIARALAGEPEVLILDEPTNNLDLKHQTELLNLIKVLRNEGLIVIMSLHDLTQAYRISDKVLLMNKGRVVAFGEPSKVLRADILSRVYGVPIAILKEYKIVTTL</sequence>
<feature type="domain" description="ABC transporter" evidence="5">
    <location>
        <begin position="5"/>
        <end position="238"/>
    </location>
</feature>
<accession>A0A7C2ZPP7</accession>
<evidence type="ECO:0000256" key="1">
    <source>
        <dbReference type="ARBA" id="ARBA00005417"/>
    </source>
</evidence>
<dbReference type="PROSITE" id="PS50893">
    <property type="entry name" value="ABC_TRANSPORTER_2"/>
    <property type="match status" value="1"/>
</dbReference>
<evidence type="ECO:0000313" key="6">
    <source>
        <dbReference type="EMBL" id="HEW63833.1"/>
    </source>
</evidence>
<keyword evidence="3" id="KW-0547">Nucleotide-binding</keyword>
<dbReference type="PROSITE" id="PS00211">
    <property type="entry name" value="ABC_TRANSPORTER_1"/>
    <property type="match status" value="1"/>
</dbReference>
<dbReference type="CDD" id="cd03214">
    <property type="entry name" value="ABC_Iron-Siderophores_B12_Hemin"/>
    <property type="match status" value="1"/>
</dbReference>
<dbReference type="EMBL" id="DSFH01000036">
    <property type="protein sequence ID" value="HEW63833.1"/>
    <property type="molecule type" value="Genomic_DNA"/>
</dbReference>
<dbReference type="GO" id="GO:0005524">
    <property type="term" value="F:ATP binding"/>
    <property type="evidence" value="ECO:0007669"/>
    <property type="project" value="UniProtKB-KW"/>
</dbReference>
<dbReference type="FunFam" id="3.40.50.300:FF:000134">
    <property type="entry name" value="Iron-enterobactin ABC transporter ATP-binding protein"/>
    <property type="match status" value="1"/>
</dbReference>
<evidence type="ECO:0000256" key="4">
    <source>
        <dbReference type="ARBA" id="ARBA00022840"/>
    </source>
</evidence>
<dbReference type="Gene3D" id="3.40.50.300">
    <property type="entry name" value="P-loop containing nucleotide triphosphate hydrolases"/>
    <property type="match status" value="1"/>
</dbReference>